<proteinExistence type="predicted"/>
<sequence length="146" mass="16455">MTRYAVPCGTIVFCLLAYWLSTQFDRVPPILLRGMQPEDFPQMVLILIIALSVLVMIFDKPIEHGVVGANVWRSIGMFVVFSLVAQIDLFLGLGVFAGGLASLWGERRLWSIGLVAFISPALVFLLFDLVFRIRFPRGFLTNLWYG</sequence>
<feature type="domain" description="DUF1468" evidence="2">
    <location>
        <begin position="11"/>
        <end position="136"/>
    </location>
</feature>
<dbReference type="InterPro" id="IPR009936">
    <property type="entry name" value="DUF1468"/>
</dbReference>
<feature type="transmembrane region" description="Helical" evidence="1">
    <location>
        <begin position="110"/>
        <end position="131"/>
    </location>
</feature>
<name>A0A0P1EZ18_9RHOB</name>
<keyword evidence="1" id="KW-0812">Transmembrane</keyword>
<evidence type="ECO:0000256" key="1">
    <source>
        <dbReference type="SAM" id="Phobius"/>
    </source>
</evidence>
<dbReference type="RefSeq" id="WP_058123183.1">
    <property type="nucleotide sequence ID" value="NZ_CYRX01000024.1"/>
</dbReference>
<gene>
    <name evidence="3" type="ORF">THS5294_01433</name>
</gene>
<dbReference type="STRING" id="266809.PM03_14250"/>
<keyword evidence="1" id="KW-0472">Membrane</keyword>
<keyword evidence="1" id="KW-1133">Transmembrane helix</keyword>
<feature type="transmembrane region" description="Helical" evidence="1">
    <location>
        <begin position="78"/>
        <end position="104"/>
    </location>
</feature>
<dbReference type="Pfam" id="PF07331">
    <property type="entry name" value="TctB"/>
    <property type="match status" value="1"/>
</dbReference>
<evidence type="ECO:0000259" key="2">
    <source>
        <dbReference type="Pfam" id="PF07331"/>
    </source>
</evidence>
<dbReference type="AlphaFoldDB" id="A0A0P1EZ18"/>
<dbReference type="eggNOG" id="ENOG5032R9S">
    <property type="taxonomic scope" value="Bacteria"/>
</dbReference>
<evidence type="ECO:0000313" key="4">
    <source>
        <dbReference type="Proteomes" id="UP000051298"/>
    </source>
</evidence>
<feature type="transmembrane region" description="Helical" evidence="1">
    <location>
        <begin position="40"/>
        <end position="58"/>
    </location>
</feature>
<accession>A0A0P1EZ18</accession>
<organism evidence="3 4">
    <name type="scientific">Thalassobacter stenotrophicus</name>
    <dbReference type="NCBI Taxonomy" id="266809"/>
    <lineage>
        <taxon>Bacteria</taxon>
        <taxon>Pseudomonadati</taxon>
        <taxon>Pseudomonadota</taxon>
        <taxon>Alphaproteobacteria</taxon>
        <taxon>Rhodobacterales</taxon>
        <taxon>Roseobacteraceae</taxon>
        <taxon>Thalassobacter</taxon>
    </lineage>
</organism>
<reference evidence="3 4" key="1">
    <citation type="submission" date="2015-09" db="EMBL/GenBank/DDBJ databases">
        <authorList>
            <consortium name="Swine Surveillance"/>
        </authorList>
    </citation>
    <scope>NUCLEOTIDE SEQUENCE [LARGE SCALE GENOMIC DNA]</scope>
    <source>
        <strain evidence="3 4">CECT 5294</strain>
    </source>
</reference>
<dbReference type="Proteomes" id="UP000051298">
    <property type="component" value="Unassembled WGS sequence"/>
</dbReference>
<evidence type="ECO:0000313" key="3">
    <source>
        <dbReference type="EMBL" id="CUH60144.1"/>
    </source>
</evidence>
<protein>
    <submittedName>
        <fullName evidence="3">Tripartite tricarboxylate transporter TctB family protein</fullName>
    </submittedName>
</protein>
<dbReference type="EMBL" id="CYRX01000024">
    <property type="protein sequence ID" value="CUH60144.1"/>
    <property type="molecule type" value="Genomic_DNA"/>
</dbReference>